<dbReference type="Proteomes" id="UP000219356">
    <property type="component" value="Unassembled WGS sequence"/>
</dbReference>
<name>A0A285NLL0_9BACI</name>
<evidence type="ECO:0000259" key="2">
    <source>
        <dbReference type="Pfam" id="PF18862"/>
    </source>
</evidence>
<sequence length="473" mass="55280">MKKKKYTMFEDFEIRGHWWSPSNPDVVIAGNLYYSSDEIRLELFGTLSDPISDINRYDLILGQTERGNITLQSGFIANLTLGRYNSSILVFRKLIIGKHFTKTEDIKFHSLYVNYTHLEEWMSHNPFTDDIVLEENKLTQAGLTYAYPPIFEARIESLKSTIKASYNFTANREKHIRRIFEHTSSLNIIPDTEQNIDWFLDVTQELQYLLTFLMNRPISVKRIIAKGDIVNEERNVRESIEIFIKPATEKEGAEIDANESFLSLNLIEEKIAEILSAWFNDEEIKPPRNILMRILYSKAVDGETTFLDYSKAIESFHRNTSGDAGKFMDDDGYKLIKDSMINAIPEGTDINLINKLKSTLDYAHHFGFRRRVKELLLGLPQELKDIMFESPKKLKNVPVDITNTRDYYTHLGELPSYYYKGWELLFTNQRLYAVLFYRISQRLNIKDDIIFSVIKNNDNLMYWLKTAKSELKN</sequence>
<accession>A0A285NLL0</accession>
<protein>
    <submittedName>
        <fullName evidence="3">Uncharacterized protein</fullName>
    </submittedName>
</protein>
<evidence type="ECO:0000313" key="4">
    <source>
        <dbReference type="Proteomes" id="UP000219356"/>
    </source>
</evidence>
<dbReference type="EMBL" id="OBEK01000002">
    <property type="protein sequence ID" value="SNZ09837.1"/>
    <property type="molecule type" value="Genomic_DNA"/>
</dbReference>
<gene>
    <name evidence="3" type="ORF">SAMN05421503_1382</name>
</gene>
<keyword evidence="4" id="KW-1185">Reference proteome</keyword>
<dbReference type="Pfam" id="PF18862">
    <property type="entry name" value="ApeA_NTD1"/>
    <property type="match status" value="1"/>
</dbReference>
<dbReference type="RefSeq" id="WP_097040593.1">
    <property type="nucleotide sequence ID" value="NZ_OBEK01000002.1"/>
</dbReference>
<proteinExistence type="predicted"/>
<dbReference type="OrthoDB" id="6198809at2"/>
<feature type="domain" description="Apea-like HEPN" evidence="1">
    <location>
        <begin position="307"/>
        <end position="448"/>
    </location>
</feature>
<dbReference type="InterPro" id="IPR041229">
    <property type="entry name" value="HEPN_Apea"/>
</dbReference>
<dbReference type="InterPro" id="IPR041223">
    <property type="entry name" value="ApeA_NTD"/>
</dbReference>
<evidence type="ECO:0000259" key="1">
    <source>
        <dbReference type="Pfam" id="PF18739"/>
    </source>
</evidence>
<organism evidence="3 4">
    <name type="scientific">Terribacillus aidingensis</name>
    <dbReference type="NCBI Taxonomy" id="586416"/>
    <lineage>
        <taxon>Bacteria</taxon>
        <taxon>Bacillati</taxon>
        <taxon>Bacillota</taxon>
        <taxon>Bacilli</taxon>
        <taxon>Bacillales</taxon>
        <taxon>Bacillaceae</taxon>
        <taxon>Terribacillus</taxon>
    </lineage>
</organism>
<dbReference type="Pfam" id="PF18739">
    <property type="entry name" value="HEPN_Apea"/>
    <property type="match status" value="1"/>
</dbReference>
<dbReference type="AlphaFoldDB" id="A0A285NLL0"/>
<evidence type="ECO:0000313" key="3">
    <source>
        <dbReference type="EMBL" id="SNZ09837.1"/>
    </source>
</evidence>
<reference evidence="4" key="1">
    <citation type="submission" date="2017-09" db="EMBL/GenBank/DDBJ databases">
        <authorList>
            <person name="Varghese N."/>
            <person name="Submissions S."/>
        </authorList>
    </citation>
    <scope>NUCLEOTIDE SEQUENCE [LARGE SCALE GENOMIC DNA]</scope>
    <source>
        <strain evidence="4">CGMCC 1.8913</strain>
    </source>
</reference>
<feature type="domain" description="ApeA N-terminal" evidence="2">
    <location>
        <begin position="13"/>
        <end position="278"/>
    </location>
</feature>